<keyword evidence="3" id="KW-1185">Reference proteome</keyword>
<organism evidence="2 3">
    <name type="scientific">Plakobranchus ocellatus</name>
    <dbReference type="NCBI Taxonomy" id="259542"/>
    <lineage>
        <taxon>Eukaryota</taxon>
        <taxon>Metazoa</taxon>
        <taxon>Spiralia</taxon>
        <taxon>Lophotrochozoa</taxon>
        <taxon>Mollusca</taxon>
        <taxon>Gastropoda</taxon>
        <taxon>Heterobranchia</taxon>
        <taxon>Euthyneura</taxon>
        <taxon>Panpulmonata</taxon>
        <taxon>Sacoglossa</taxon>
        <taxon>Placobranchoidea</taxon>
        <taxon>Plakobranchidae</taxon>
        <taxon>Plakobranchus</taxon>
    </lineage>
</organism>
<sequence>MTESVSFQSNAGGGAVQFLLFDGRPGVAGAHEERVWTGTGNTSTAKPKIEGGPPDLTEDRRGITRLNEIGKVERHLGYRPAQRLVPLGFLKNYLKSPAKVNDKVNMRVPVRPPSVDKFG</sequence>
<reference evidence="2 3" key="1">
    <citation type="journal article" date="2021" name="Elife">
        <title>Chloroplast acquisition without the gene transfer in kleptoplastic sea slugs, Plakobranchus ocellatus.</title>
        <authorList>
            <person name="Maeda T."/>
            <person name="Takahashi S."/>
            <person name="Yoshida T."/>
            <person name="Shimamura S."/>
            <person name="Takaki Y."/>
            <person name="Nagai Y."/>
            <person name="Toyoda A."/>
            <person name="Suzuki Y."/>
            <person name="Arimoto A."/>
            <person name="Ishii H."/>
            <person name="Satoh N."/>
            <person name="Nishiyama T."/>
            <person name="Hasebe M."/>
            <person name="Maruyama T."/>
            <person name="Minagawa J."/>
            <person name="Obokata J."/>
            <person name="Shigenobu S."/>
        </authorList>
    </citation>
    <scope>NUCLEOTIDE SEQUENCE [LARGE SCALE GENOMIC DNA]</scope>
</reference>
<evidence type="ECO:0000313" key="3">
    <source>
        <dbReference type="Proteomes" id="UP000735302"/>
    </source>
</evidence>
<dbReference type="Proteomes" id="UP000735302">
    <property type="component" value="Unassembled WGS sequence"/>
</dbReference>
<comment type="caution">
    <text evidence="2">The sequence shown here is derived from an EMBL/GenBank/DDBJ whole genome shotgun (WGS) entry which is preliminary data.</text>
</comment>
<name>A0AAV4A8M0_9GAST</name>
<gene>
    <name evidence="2" type="ORF">PoB_002972700</name>
</gene>
<proteinExistence type="predicted"/>
<feature type="region of interest" description="Disordered" evidence="1">
    <location>
        <begin position="31"/>
        <end position="60"/>
    </location>
</feature>
<dbReference type="EMBL" id="BLXT01003724">
    <property type="protein sequence ID" value="GFO03222.1"/>
    <property type="molecule type" value="Genomic_DNA"/>
</dbReference>
<accession>A0AAV4A8M0</accession>
<evidence type="ECO:0000313" key="2">
    <source>
        <dbReference type="EMBL" id="GFO03222.1"/>
    </source>
</evidence>
<evidence type="ECO:0000256" key="1">
    <source>
        <dbReference type="SAM" id="MobiDB-lite"/>
    </source>
</evidence>
<dbReference type="AlphaFoldDB" id="A0AAV4A8M0"/>
<protein>
    <submittedName>
        <fullName evidence="2">Uncharacterized protein</fullName>
    </submittedName>
</protein>